<dbReference type="RefSeq" id="WP_041496606.1">
    <property type="nucleotide sequence ID" value="NZ_AP014548.1"/>
</dbReference>
<sequence length="131" mass="14670">MDLLLKRSYFEKGTNGALFINGVLICFMIELPWKDNKKEISCIPEGSYNVIPRVSKRFGNHLHVSDVYNRSLILIHPANNAEKELRGCLAPVSQLIGIGQGWSSKAALTKLLSLCHQTYDLNQKVTLIITS</sequence>
<dbReference type="EMBL" id="AP014548">
    <property type="protein sequence ID" value="BAO56128.1"/>
    <property type="molecule type" value="Genomic_DNA"/>
</dbReference>
<dbReference type="HOGENOM" id="CLU_114144_2_0_10"/>
<dbReference type="Pfam" id="PF18925">
    <property type="entry name" value="DUF5675"/>
    <property type="match status" value="1"/>
</dbReference>
<dbReference type="InterPro" id="IPR043732">
    <property type="entry name" value="DUF5675"/>
</dbReference>
<evidence type="ECO:0000259" key="1">
    <source>
        <dbReference type="Pfam" id="PF18925"/>
    </source>
</evidence>
<dbReference type="OrthoDB" id="707810at2"/>
<name>W8VW94_9FLAO</name>
<dbReference type="AlphaFoldDB" id="W8VW94"/>
<proteinExistence type="predicted"/>
<evidence type="ECO:0000313" key="2">
    <source>
        <dbReference type="EMBL" id="BAO56128.1"/>
    </source>
</evidence>
<reference evidence="2 3" key="1">
    <citation type="journal article" date="2014" name="Proc. Natl. Acad. Sci. U.S.A.">
        <title>Functional characterization of flavobacteria rhodopsins reveals a unique class of light-driven chloride pump in bacteria.</title>
        <authorList>
            <person name="Yoshizawa S."/>
            <person name="Kumagai Y."/>
            <person name="Kim H."/>
            <person name="Ogura Y."/>
            <person name="Hayashi T."/>
            <person name="Iwasaki W."/>
            <person name="DeLong E.F."/>
            <person name="Kogure K."/>
        </authorList>
    </citation>
    <scope>NUCLEOTIDE SEQUENCE [LARGE SCALE GENOMIC DNA]</scope>
    <source>
        <strain evidence="2 3">S1-08</strain>
    </source>
</reference>
<evidence type="ECO:0000313" key="3">
    <source>
        <dbReference type="Proteomes" id="UP000031760"/>
    </source>
</evidence>
<accession>W8VW94</accession>
<dbReference type="Proteomes" id="UP000031760">
    <property type="component" value="Chromosome"/>
</dbReference>
<organism evidence="2 3">
    <name type="scientific">Nonlabens marinus S1-08</name>
    <dbReference type="NCBI Taxonomy" id="1454201"/>
    <lineage>
        <taxon>Bacteria</taxon>
        <taxon>Pseudomonadati</taxon>
        <taxon>Bacteroidota</taxon>
        <taxon>Flavobacteriia</taxon>
        <taxon>Flavobacteriales</taxon>
        <taxon>Flavobacteriaceae</taxon>
        <taxon>Nonlabens</taxon>
    </lineage>
</organism>
<protein>
    <recommendedName>
        <fullName evidence="1">DUF5675 domain-containing protein</fullName>
    </recommendedName>
</protein>
<gene>
    <name evidence="2" type="ORF">NMS_2119</name>
</gene>
<dbReference type="KEGG" id="nmf:NMS_2119"/>
<feature type="domain" description="DUF5675" evidence="1">
    <location>
        <begin position="5"/>
        <end position="115"/>
    </location>
</feature>
<keyword evidence="3" id="KW-1185">Reference proteome</keyword>
<dbReference type="STRING" id="1454201.NMS_2119"/>